<dbReference type="InterPro" id="IPR003593">
    <property type="entry name" value="AAA+_ATPase"/>
</dbReference>
<dbReference type="AlphaFoldDB" id="A0A2I0A1Q8"/>
<dbReference type="InterPro" id="IPR003439">
    <property type="entry name" value="ABC_transporter-like_ATP-bd"/>
</dbReference>
<dbReference type="SMART" id="SM00382">
    <property type="entry name" value="AAA"/>
    <property type="match status" value="1"/>
</dbReference>
<evidence type="ECO:0000259" key="5">
    <source>
        <dbReference type="PROSITE" id="PS50893"/>
    </source>
</evidence>
<evidence type="ECO:0000256" key="2">
    <source>
        <dbReference type="ARBA" id="ARBA00022741"/>
    </source>
</evidence>
<dbReference type="GO" id="GO:0016887">
    <property type="term" value="F:ATP hydrolysis activity"/>
    <property type="evidence" value="ECO:0007669"/>
    <property type="project" value="InterPro"/>
</dbReference>
<name>A0A2I0A1Q8_9ASPA</name>
<keyword evidence="7" id="KW-1185">Reference proteome</keyword>
<dbReference type="EMBL" id="KZ452038">
    <property type="protein sequence ID" value="PKA49476.1"/>
    <property type="molecule type" value="Genomic_DNA"/>
</dbReference>
<evidence type="ECO:0000313" key="7">
    <source>
        <dbReference type="Proteomes" id="UP000236161"/>
    </source>
</evidence>
<dbReference type="PANTHER" id="PTHR43423">
    <property type="entry name" value="ABC TRANSPORTER I FAMILY MEMBER 17"/>
    <property type="match status" value="1"/>
</dbReference>
<evidence type="ECO:0000256" key="4">
    <source>
        <dbReference type="ARBA" id="ARBA00061382"/>
    </source>
</evidence>
<dbReference type="Gene3D" id="3.40.50.300">
    <property type="entry name" value="P-loop containing nucleotide triphosphate hydrolases"/>
    <property type="match status" value="1"/>
</dbReference>
<dbReference type="GO" id="GO:0016020">
    <property type="term" value="C:membrane"/>
    <property type="evidence" value="ECO:0007669"/>
    <property type="project" value="InterPro"/>
</dbReference>
<keyword evidence="1" id="KW-0813">Transport</keyword>
<sequence>MGSAADDQIKEHLLINIDSPLPPSAALGAVKMSVRGLSKASETTGELILRGLTVDFPAGKVVGIIGPSGSGKSTLLRALNRLWEPPAGAASVFLDGEDVRRLDVLSLRRRVGMLFQLPALFEGTVADNVRYGPQLRGKKLTELEVHHLLAMADVDPSFASKSASALSVGEAQRVALARTLANDPEVLLLDEPTSALDPIATQNIEEAIVKLNKTRGMTVVMVSHSVKQVMRIADIICLLVAGEVVEVLLPSGLCHARHPMAQRFLELSG</sequence>
<dbReference type="OrthoDB" id="6593433at2759"/>
<dbReference type="InterPro" id="IPR027417">
    <property type="entry name" value="P-loop_NTPase"/>
</dbReference>
<dbReference type="GO" id="GO:0035435">
    <property type="term" value="P:phosphate ion transmembrane transport"/>
    <property type="evidence" value="ECO:0007669"/>
    <property type="project" value="InterPro"/>
</dbReference>
<dbReference type="GO" id="GO:0005524">
    <property type="term" value="F:ATP binding"/>
    <property type="evidence" value="ECO:0007669"/>
    <property type="project" value="UniProtKB-KW"/>
</dbReference>
<dbReference type="PROSITE" id="PS00211">
    <property type="entry name" value="ABC_TRANSPORTER_1"/>
    <property type="match status" value="1"/>
</dbReference>
<dbReference type="InterPro" id="IPR005670">
    <property type="entry name" value="PstB-like"/>
</dbReference>
<comment type="similarity">
    <text evidence="4">Belongs to the ABC transporter superfamily. ABCI family.</text>
</comment>
<dbReference type="SUPFAM" id="SSF52540">
    <property type="entry name" value="P-loop containing nucleoside triphosphate hydrolases"/>
    <property type="match status" value="1"/>
</dbReference>
<evidence type="ECO:0000256" key="1">
    <source>
        <dbReference type="ARBA" id="ARBA00022448"/>
    </source>
</evidence>
<keyword evidence="3" id="KW-0067">ATP-binding</keyword>
<evidence type="ECO:0000313" key="6">
    <source>
        <dbReference type="EMBL" id="PKA49476.1"/>
    </source>
</evidence>
<dbReference type="STRING" id="1088818.A0A2I0A1Q8"/>
<keyword evidence="2" id="KW-0547">Nucleotide-binding</keyword>
<dbReference type="Proteomes" id="UP000236161">
    <property type="component" value="Unassembled WGS sequence"/>
</dbReference>
<feature type="domain" description="ABC transporter" evidence="5">
    <location>
        <begin position="32"/>
        <end position="266"/>
    </location>
</feature>
<dbReference type="Pfam" id="PF00005">
    <property type="entry name" value="ABC_tran"/>
    <property type="match status" value="1"/>
</dbReference>
<protein>
    <submittedName>
        <fullName evidence="6">Protein STAR1</fullName>
    </submittedName>
</protein>
<dbReference type="PROSITE" id="PS50893">
    <property type="entry name" value="ABC_TRANSPORTER_2"/>
    <property type="match status" value="1"/>
</dbReference>
<organism evidence="6 7">
    <name type="scientific">Apostasia shenzhenica</name>
    <dbReference type="NCBI Taxonomy" id="1088818"/>
    <lineage>
        <taxon>Eukaryota</taxon>
        <taxon>Viridiplantae</taxon>
        <taxon>Streptophyta</taxon>
        <taxon>Embryophyta</taxon>
        <taxon>Tracheophyta</taxon>
        <taxon>Spermatophyta</taxon>
        <taxon>Magnoliopsida</taxon>
        <taxon>Liliopsida</taxon>
        <taxon>Asparagales</taxon>
        <taxon>Orchidaceae</taxon>
        <taxon>Apostasioideae</taxon>
        <taxon>Apostasia</taxon>
    </lineage>
</organism>
<dbReference type="GO" id="GO:0005315">
    <property type="term" value="F:phosphate transmembrane transporter activity"/>
    <property type="evidence" value="ECO:0007669"/>
    <property type="project" value="InterPro"/>
</dbReference>
<proteinExistence type="inferred from homology"/>
<accession>A0A2I0A1Q8</accession>
<reference evidence="6 7" key="1">
    <citation type="journal article" date="2017" name="Nature">
        <title>The Apostasia genome and the evolution of orchids.</title>
        <authorList>
            <person name="Zhang G.Q."/>
            <person name="Liu K.W."/>
            <person name="Li Z."/>
            <person name="Lohaus R."/>
            <person name="Hsiao Y.Y."/>
            <person name="Niu S.C."/>
            <person name="Wang J.Y."/>
            <person name="Lin Y.C."/>
            <person name="Xu Q."/>
            <person name="Chen L.J."/>
            <person name="Yoshida K."/>
            <person name="Fujiwara S."/>
            <person name="Wang Z.W."/>
            <person name="Zhang Y.Q."/>
            <person name="Mitsuda N."/>
            <person name="Wang M."/>
            <person name="Liu G.H."/>
            <person name="Pecoraro L."/>
            <person name="Huang H.X."/>
            <person name="Xiao X.J."/>
            <person name="Lin M."/>
            <person name="Wu X.Y."/>
            <person name="Wu W.L."/>
            <person name="Chen Y.Y."/>
            <person name="Chang S.B."/>
            <person name="Sakamoto S."/>
            <person name="Ohme-Takagi M."/>
            <person name="Yagi M."/>
            <person name="Zeng S.J."/>
            <person name="Shen C.Y."/>
            <person name="Yeh C.M."/>
            <person name="Luo Y.B."/>
            <person name="Tsai W.C."/>
            <person name="Van de Peer Y."/>
            <person name="Liu Z.J."/>
        </authorList>
    </citation>
    <scope>NUCLEOTIDE SEQUENCE [LARGE SCALE GENOMIC DNA]</scope>
    <source>
        <strain evidence="7">cv. Shenzhen</strain>
        <tissue evidence="6">Stem</tissue>
    </source>
</reference>
<dbReference type="PANTHER" id="PTHR43423:SF1">
    <property type="entry name" value="ABC TRANSPORTER I FAMILY MEMBER 17"/>
    <property type="match status" value="1"/>
</dbReference>
<evidence type="ECO:0000256" key="3">
    <source>
        <dbReference type="ARBA" id="ARBA00022840"/>
    </source>
</evidence>
<dbReference type="InterPro" id="IPR017871">
    <property type="entry name" value="ABC_transporter-like_CS"/>
</dbReference>
<dbReference type="FunFam" id="3.40.50.300:FF:001209">
    <property type="entry name" value="ABC transporter, ATP-binding protein"/>
    <property type="match status" value="1"/>
</dbReference>
<gene>
    <name evidence="6" type="primary">STAR1</name>
    <name evidence="6" type="ORF">AXF42_Ash016665</name>
</gene>
<dbReference type="CDD" id="cd03260">
    <property type="entry name" value="ABC_PstB_phosphate_transporter"/>
    <property type="match status" value="1"/>
</dbReference>